<feature type="non-terminal residue" evidence="1">
    <location>
        <position position="1"/>
    </location>
</feature>
<evidence type="ECO:0000313" key="1">
    <source>
        <dbReference type="EMBL" id="KAG0303278.1"/>
    </source>
</evidence>
<dbReference type="OrthoDB" id="9973021at2759"/>
<protein>
    <submittedName>
        <fullName evidence="1">Uncharacterized protein</fullName>
    </submittedName>
</protein>
<proteinExistence type="predicted"/>
<dbReference type="Proteomes" id="UP000823405">
    <property type="component" value="Unassembled WGS sequence"/>
</dbReference>
<dbReference type="EMBL" id="JAAAIN010001418">
    <property type="protein sequence ID" value="KAG0303278.1"/>
    <property type="molecule type" value="Genomic_DNA"/>
</dbReference>
<keyword evidence="2" id="KW-1185">Reference proteome</keyword>
<name>A0A9P6QXK3_9FUNG</name>
<reference evidence="1" key="1">
    <citation type="journal article" date="2020" name="Fungal Divers.">
        <title>Resolving the Mortierellaceae phylogeny through synthesis of multi-gene phylogenetics and phylogenomics.</title>
        <authorList>
            <person name="Vandepol N."/>
            <person name="Liber J."/>
            <person name="Desiro A."/>
            <person name="Na H."/>
            <person name="Kennedy M."/>
            <person name="Barry K."/>
            <person name="Grigoriev I.V."/>
            <person name="Miller A.N."/>
            <person name="O'Donnell K."/>
            <person name="Stajich J.E."/>
            <person name="Bonito G."/>
        </authorList>
    </citation>
    <scope>NUCLEOTIDE SEQUENCE</scope>
    <source>
        <strain evidence="1">NVP60</strain>
    </source>
</reference>
<comment type="caution">
    <text evidence="1">The sequence shown here is derived from an EMBL/GenBank/DDBJ whole genome shotgun (WGS) entry which is preliminary data.</text>
</comment>
<organism evidence="1 2">
    <name type="scientific">Linnemannia gamsii</name>
    <dbReference type="NCBI Taxonomy" id="64522"/>
    <lineage>
        <taxon>Eukaryota</taxon>
        <taxon>Fungi</taxon>
        <taxon>Fungi incertae sedis</taxon>
        <taxon>Mucoromycota</taxon>
        <taxon>Mortierellomycotina</taxon>
        <taxon>Mortierellomycetes</taxon>
        <taxon>Mortierellales</taxon>
        <taxon>Mortierellaceae</taxon>
        <taxon>Linnemannia</taxon>
    </lineage>
</organism>
<accession>A0A9P6QXK3</accession>
<sequence>GDAAANAAFEEMMAVAKMGNSGTSTEWNFAAVKCPIPRLMQHIRQLSNVVTSLTFHDLVNYNHEAMPLLHQYLCNSPHLIHLWAPKTYYPIAYMDLFRRIPEPVNPLETYDRAHILAEIKPLLPGVWRCRNLETLHIGFQISGGWGTRHQPEQSRVVFGYIARVLPQLRELQIHTQSGDQVFPIPKLRLSGGFCLLAKLQYLERLKICNSQTPQPPKHVYDIDWVVREGWSAKAREARRRAIAPWGQPIRLEEEVEAKRVAKKVAKRLNRTGGGVGVGEADRVMQWEVSVDPDLRQELQHLGRLLDVKLRLDEMIAPEDGVSNQWPSLQKIAIASDAIYGLSPENEFIRLTMAREYSRRENR</sequence>
<dbReference type="AlphaFoldDB" id="A0A9P6QXK3"/>
<gene>
    <name evidence="1" type="ORF">BGZ97_001973</name>
</gene>
<evidence type="ECO:0000313" key="2">
    <source>
        <dbReference type="Proteomes" id="UP000823405"/>
    </source>
</evidence>